<comment type="catalytic activity">
    <reaction evidence="3">
        <text>S-(hercyn-2-yl)-L-cysteine S-oxide + AH2 + H(+) = ergothioneine + pyruvate + A + NH4(+)</text>
        <dbReference type="Rhea" id="RHEA:42688"/>
        <dbReference type="ChEBI" id="CHEBI:13193"/>
        <dbReference type="ChEBI" id="CHEBI:15361"/>
        <dbReference type="ChEBI" id="CHEBI:15378"/>
        <dbReference type="ChEBI" id="CHEBI:17499"/>
        <dbReference type="ChEBI" id="CHEBI:28938"/>
        <dbReference type="ChEBI" id="CHEBI:82706"/>
        <dbReference type="ChEBI" id="CHEBI:134344"/>
    </reaction>
</comment>
<dbReference type="InterPro" id="IPR015422">
    <property type="entry name" value="PyrdxlP-dep_Trfase_small"/>
</dbReference>
<comment type="function">
    <text evidence="3">Probably catalyzes the conversion of hercynylcysteine sulfoxide to ergothioneine.</text>
</comment>
<dbReference type="RefSeq" id="WP_137816609.1">
    <property type="nucleotide sequence ID" value="NZ_BJFL01000051.1"/>
</dbReference>
<accession>A0A4D4JGB5</accession>
<evidence type="ECO:0000256" key="3">
    <source>
        <dbReference type="HAMAP-Rule" id="MF_02038"/>
    </source>
</evidence>
<dbReference type="Gene3D" id="3.40.640.10">
    <property type="entry name" value="Type I PLP-dependent aspartate aminotransferase-like (Major domain)"/>
    <property type="match status" value="1"/>
</dbReference>
<dbReference type="SUPFAM" id="SSF53383">
    <property type="entry name" value="PLP-dependent transferases"/>
    <property type="match status" value="1"/>
</dbReference>
<evidence type="ECO:0000256" key="1">
    <source>
        <dbReference type="ARBA" id="ARBA00001933"/>
    </source>
</evidence>
<name>A0A4D4JGB5_9PSEU</name>
<dbReference type="InterPro" id="IPR015421">
    <property type="entry name" value="PyrdxlP-dep_Trfase_major"/>
</dbReference>
<dbReference type="InterPro" id="IPR000192">
    <property type="entry name" value="Aminotrans_V_dom"/>
</dbReference>
<feature type="domain" description="Aminotransferase class V" evidence="5">
    <location>
        <begin position="20"/>
        <end position="382"/>
    </location>
</feature>
<keyword evidence="3" id="KW-0456">Lyase</keyword>
<comment type="caution">
    <text evidence="6">The sequence shown here is derived from an EMBL/GenBank/DDBJ whole genome shotgun (WGS) entry which is preliminary data.</text>
</comment>
<dbReference type="PROSITE" id="PS00595">
    <property type="entry name" value="AA_TRANSFER_CLASS_5"/>
    <property type="match status" value="1"/>
</dbReference>
<dbReference type="EMBL" id="BJFL01000051">
    <property type="protein sequence ID" value="GDY33688.1"/>
    <property type="molecule type" value="Genomic_DNA"/>
</dbReference>
<dbReference type="InterPro" id="IPR027563">
    <property type="entry name" value="EgtE"/>
</dbReference>
<dbReference type="GO" id="GO:0008483">
    <property type="term" value="F:transaminase activity"/>
    <property type="evidence" value="ECO:0007669"/>
    <property type="project" value="UniProtKB-KW"/>
</dbReference>
<dbReference type="EC" id="4.4.-.-" evidence="3"/>
<feature type="modified residue" description="N6-(pyridoxal phosphate)lysine" evidence="3">
    <location>
        <position position="214"/>
    </location>
</feature>
<keyword evidence="6" id="KW-0032">Aminotransferase</keyword>
<dbReference type="InterPro" id="IPR020578">
    <property type="entry name" value="Aminotrans_V_PyrdxlP_BS"/>
</dbReference>
<comment type="similarity">
    <text evidence="3">Belongs to the class-V pyridoxal-phosphate-dependent aminotransferase family. EgtE subfamily.</text>
</comment>
<dbReference type="GO" id="GO:1990411">
    <property type="term" value="F:hercynylcysteine sulfoxide lyase activity (ergothioneine-forming)"/>
    <property type="evidence" value="ECO:0007669"/>
    <property type="project" value="RHEA"/>
</dbReference>
<dbReference type="Gene3D" id="3.90.1150.10">
    <property type="entry name" value="Aspartate Aminotransferase, domain 1"/>
    <property type="match status" value="1"/>
</dbReference>
<sequence length="393" mass="41718">MTGIDLAAARADTPACRDRVFLDSAGSSLPPRPVLDAVTSHLRREAEIGGYRAAAERAEDLEDGYCAFAELLGCAPDEVAFTDSASRSWLAAFDALPLGPGDRLLVSEVEYASNGIALLRRAEEAGARVEAVPSDGSGQLDVAALRELLDERVRLVSLVHVPTNGGLVNPVREVAEAAHEVGALVLLDACQSVGQLPVRADELGVDLLSTTGRKWLRGPRGTGVLVVRRAAAERLRPRLVDNTGATWEAPDRVRLRDDARVFELFEYGVAARLGLIAAARYALDLGIQQIAEAVTERAAKLRDGLAALPGVDVRDLGRQRCGIVTFTVAGVPAGRVRDALWDAGVTVTVSPAASTPLDMSRRGLAEVVRASPHYFVSPEQIDTCVAEVARLAG</sequence>
<dbReference type="PANTHER" id="PTHR43586:SF24">
    <property type="entry name" value="BLR4730 PROTEIN"/>
    <property type="match status" value="1"/>
</dbReference>
<dbReference type="Pfam" id="PF00266">
    <property type="entry name" value="Aminotran_5"/>
    <property type="match status" value="1"/>
</dbReference>
<dbReference type="InterPro" id="IPR015424">
    <property type="entry name" value="PyrdxlP-dep_Trfase"/>
</dbReference>
<keyword evidence="7" id="KW-1185">Reference proteome</keyword>
<dbReference type="UniPathway" id="UPA01014"/>
<keyword evidence="2 3" id="KW-0663">Pyridoxal phosphate</keyword>
<dbReference type="AlphaFoldDB" id="A0A4D4JGB5"/>
<evidence type="ECO:0000259" key="5">
    <source>
        <dbReference type="Pfam" id="PF00266"/>
    </source>
</evidence>
<reference evidence="7" key="1">
    <citation type="submission" date="2019-04" db="EMBL/GenBank/DDBJ databases">
        <title>Draft genome sequence of Pseudonocardiaceae bacterium SL3-2-4.</title>
        <authorList>
            <person name="Ningsih F."/>
            <person name="Yokota A."/>
            <person name="Sakai Y."/>
            <person name="Nanatani K."/>
            <person name="Yabe S."/>
            <person name="Oetari A."/>
            <person name="Sjamsuridzal W."/>
        </authorList>
    </citation>
    <scope>NUCLEOTIDE SEQUENCE [LARGE SCALE GENOMIC DNA]</scope>
    <source>
        <strain evidence="7">SL3-2-4</strain>
    </source>
</reference>
<evidence type="ECO:0000313" key="7">
    <source>
        <dbReference type="Proteomes" id="UP000298860"/>
    </source>
</evidence>
<comment type="cofactor">
    <cofactor evidence="1 3 4">
        <name>pyridoxal 5'-phosphate</name>
        <dbReference type="ChEBI" id="CHEBI:597326"/>
    </cofactor>
</comment>
<dbReference type="HAMAP" id="MF_02038">
    <property type="entry name" value="EgtE"/>
    <property type="match status" value="1"/>
</dbReference>
<organism evidence="6 7">
    <name type="scientific">Gandjariella thermophila</name>
    <dbReference type="NCBI Taxonomy" id="1931992"/>
    <lineage>
        <taxon>Bacteria</taxon>
        <taxon>Bacillati</taxon>
        <taxon>Actinomycetota</taxon>
        <taxon>Actinomycetes</taxon>
        <taxon>Pseudonocardiales</taxon>
        <taxon>Pseudonocardiaceae</taxon>
        <taxon>Gandjariella</taxon>
    </lineage>
</organism>
<comment type="pathway">
    <text evidence="3">Amino-acid biosynthesis; ergothioneine biosynthesis.</text>
</comment>
<proteinExistence type="inferred from homology"/>
<evidence type="ECO:0000256" key="4">
    <source>
        <dbReference type="RuleBase" id="RU004504"/>
    </source>
</evidence>
<protein>
    <recommendedName>
        <fullName evidence="3">Probable hercynylcysteine sulfoxide lyase</fullName>
        <ecNumber evidence="3">4.4.-.-</ecNumber>
    </recommendedName>
</protein>
<dbReference type="Proteomes" id="UP000298860">
    <property type="component" value="Unassembled WGS sequence"/>
</dbReference>
<gene>
    <name evidence="3" type="primary">egtE</name>
    <name evidence="6" type="ORF">GTS_53210</name>
</gene>
<keyword evidence="6" id="KW-0808">Transferase</keyword>
<evidence type="ECO:0000313" key="6">
    <source>
        <dbReference type="EMBL" id="GDY33688.1"/>
    </source>
</evidence>
<evidence type="ECO:0000256" key="2">
    <source>
        <dbReference type="ARBA" id="ARBA00022898"/>
    </source>
</evidence>
<dbReference type="PANTHER" id="PTHR43586">
    <property type="entry name" value="CYSTEINE DESULFURASE"/>
    <property type="match status" value="1"/>
</dbReference>
<dbReference type="OrthoDB" id="9808002at2"/>